<sequence length="416" mass="48463">MGTRPSSLATLFHETPRVNDNRPGRPKFIIPRDILINLREMGNSWTKIAEMFMVSKSTILRRVQEYGLENFGRFSDISDMELNQVVRSFFQQHGCFVGFSLVYGFLEANGIHVQQKRVKESIRFVDPEGTSIRWAIVVSRRSYNVRAPNSLWHIDGHHSLVSWKFVIHGAIDGYSRMITYLKCSTNNKSETVLQNFEHATENFGVPSRVRSDYGGENVLVWQRMEQLRGLNRGSALKGTSQQNQRIERLWRDVFRCVCCTFYYLFQNMESDGLLDRNNEVHLFILHYVFLPRINHSLISFTMSWNMHPVRTEHNWSPMRMWDNGMIDLRNRDLNTVQSLAYDEDDERIALDDLEWYGYDANVNDVNQPQLSQVEVDDIDEPQDGLLARLIDNIDPLQQSDSMGIDIFIQALNLNNI</sequence>
<name>A0A7M5X3I0_9CNID</name>
<dbReference type="PROSITE" id="PS50994">
    <property type="entry name" value="INTEGRASE"/>
    <property type="match status" value="1"/>
</dbReference>
<evidence type="ECO:0000313" key="2">
    <source>
        <dbReference type="EnsemblMetazoa" id="CLYHEMP016964.1"/>
    </source>
</evidence>
<dbReference type="PANTHER" id="PTHR46791">
    <property type="entry name" value="EXPRESSED PROTEIN"/>
    <property type="match status" value="1"/>
</dbReference>
<feature type="domain" description="Integrase catalytic" evidence="1">
    <location>
        <begin position="144"/>
        <end position="325"/>
    </location>
</feature>
<dbReference type="OrthoDB" id="2686689at2759"/>
<keyword evidence="3" id="KW-1185">Reference proteome</keyword>
<accession>A0A7M5X3I0</accession>
<dbReference type="InterPro" id="IPR012337">
    <property type="entry name" value="RNaseH-like_sf"/>
</dbReference>
<dbReference type="PANTHER" id="PTHR46791:SF5">
    <property type="entry name" value="CLR5 DOMAIN-CONTAINING PROTEIN-RELATED"/>
    <property type="match status" value="1"/>
</dbReference>
<dbReference type="GO" id="GO:0003676">
    <property type="term" value="F:nucleic acid binding"/>
    <property type="evidence" value="ECO:0007669"/>
    <property type="project" value="InterPro"/>
</dbReference>
<dbReference type="RefSeq" id="XP_066936550.1">
    <property type="nucleotide sequence ID" value="XM_067080449.1"/>
</dbReference>
<dbReference type="InterPro" id="IPR001584">
    <property type="entry name" value="Integrase_cat-core"/>
</dbReference>
<dbReference type="GO" id="GO:0015074">
    <property type="term" value="P:DNA integration"/>
    <property type="evidence" value="ECO:0007669"/>
    <property type="project" value="InterPro"/>
</dbReference>
<organism evidence="2 3">
    <name type="scientific">Clytia hemisphaerica</name>
    <dbReference type="NCBI Taxonomy" id="252671"/>
    <lineage>
        <taxon>Eukaryota</taxon>
        <taxon>Metazoa</taxon>
        <taxon>Cnidaria</taxon>
        <taxon>Hydrozoa</taxon>
        <taxon>Hydroidolina</taxon>
        <taxon>Leptothecata</taxon>
        <taxon>Obeliida</taxon>
        <taxon>Clytiidae</taxon>
        <taxon>Clytia</taxon>
    </lineage>
</organism>
<dbReference type="EnsemblMetazoa" id="CLYHEMT016964.1">
    <property type="protein sequence ID" value="CLYHEMP016964.1"/>
    <property type="gene ID" value="CLYHEMG016964"/>
</dbReference>
<reference evidence="2" key="1">
    <citation type="submission" date="2021-01" db="UniProtKB">
        <authorList>
            <consortium name="EnsemblMetazoa"/>
        </authorList>
    </citation>
    <scope>IDENTIFICATION</scope>
</reference>
<evidence type="ECO:0000259" key="1">
    <source>
        <dbReference type="PROSITE" id="PS50994"/>
    </source>
</evidence>
<evidence type="ECO:0000313" key="3">
    <source>
        <dbReference type="Proteomes" id="UP000594262"/>
    </source>
</evidence>
<dbReference type="SUPFAM" id="SSF53098">
    <property type="entry name" value="Ribonuclease H-like"/>
    <property type="match status" value="1"/>
</dbReference>
<dbReference type="InterPro" id="IPR036397">
    <property type="entry name" value="RNaseH_sf"/>
</dbReference>
<protein>
    <recommendedName>
        <fullName evidence="1">Integrase catalytic domain-containing protein</fullName>
    </recommendedName>
</protein>
<proteinExistence type="predicted"/>
<dbReference type="Proteomes" id="UP000594262">
    <property type="component" value="Unplaced"/>
</dbReference>
<dbReference type="InterPro" id="IPR058913">
    <property type="entry name" value="Integrase_dom_put"/>
</dbReference>
<dbReference type="Gene3D" id="3.30.420.10">
    <property type="entry name" value="Ribonuclease H-like superfamily/Ribonuclease H"/>
    <property type="match status" value="1"/>
</dbReference>
<dbReference type="GeneID" id="136824284"/>
<dbReference type="AlphaFoldDB" id="A0A7M5X3I0"/>
<dbReference type="Pfam" id="PF24764">
    <property type="entry name" value="rva_4"/>
    <property type="match status" value="1"/>
</dbReference>